<keyword evidence="3" id="KW-1185">Reference proteome</keyword>
<dbReference type="GO" id="GO:0043743">
    <property type="term" value="F:LPPG:FO 2-phospho-L-lactate transferase activity"/>
    <property type="evidence" value="ECO:0007669"/>
    <property type="project" value="InterPro"/>
</dbReference>
<dbReference type="PANTHER" id="PTHR31240:SF0">
    <property type="entry name" value="MATERNAL EFFECT EMBRYO ARREST 18"/>
    <property type="match status" value="1"/>
</dbReference>
<evidence type="ECO:0000313" key="2">
    <source>
        <dbReference type="EMBL" id="TPX67824.1"/>
    </source>
</evidence>
<sequence>MHTDSRYPRPVSTLTKSINSSHAQAWLPVARPTTPKPTTACPSILLFSGGSAVSAFVPMLQGLTEDICYVMPVSDDGGSTSEIVKVVGGPGIGDIRSRLLGLADTSTPEGKAVHKFLAHRLPSYSSPNVYSTCPAKAEWLSILEGNHMLWNDIPVSHQYSMRAFLFQFNDKVLKQTCGTHIFSMSESNPGFDFRGASIGNIFLTGCRLFFHSLEAAIFQFAKTVGCPVPTHVLPIISTNDATVAIGVTLRNGQSIFGQCEISHPGVTASATPAVHAAVSSIPSTSRRAVFEISQSPGGQIESVASSTSISATPASHRLKTPSTSSFKKFNLSNSLDFKPLAWTKSSQSLRSTSSSSSNLFFSKSHTEVPPLASPIRRVFYITRRDHLETFPKINPLIPRQLETKGCIVYGMGSLYTSLLPCLIVPGVGGLISRDYDAALGATTNFGRMDSGYGTSSSNANGTNRVKMLILNGTWDRETEGYTAMDFILSITDTLNYSVIAERGGGDVVKKVMTKRDAQTDMDGADQVWRWRGALVGVGVNGPSAAVAARRGSDASTLTDELAALEMETQTSESLDGTEEDDENLEEEEEEDISEMKSPGGRGYMVKPYPPAAFITHLLYAEDSQVPVEVDLISALGIVCVKVPKHGSVSGGYGGGVVNDLSRSVERGSSASVTVLNNNRPAGYYGVSELRDAMTSVLQ</sequence>
<dbReference type="Proteomes" id="UP000320333">
    <property type="component" value="Unassembled WGS sequence"/>
</dbReference>
<evidence type="ECO:0000313" key="3">
    <source>
        <dbReference type="Proteomes" id="UP000320333"/>
    </source>
</evidence>
<feature type="region of interest" description="Disordered" evidence="1">
    <location>
        <begin position="566"/>
        <end position="601"/>
    </location>
</feature>
<dbReference type="Gene3D" id="3.40.50.10680">
    <property type="entry name" value="CofD-like domains"/>
    <property type="match status" value="1"/>
</dbReference>
<dbReference type="AlphaFoldDB" id="A0A507EVB8"/>
<organism evidence="2 3">
    <name type="scientific">Chytriomyces confervae</name>
    <dbReference type="NCBI Taxonomy" id="246404"/>
    <lineage>
        <taxon>Eukaryota</taxon>
        <taxon>Fungi</taxon>
        <taxon>Fungi incertae sedis</taxon>
        <taxon>Chytridiomycota</taxon>
        <taxon>Chytridiomycota incertae sedis</taxon>
        <taxon>Chytridiomycetes</taxon>
        <taxon>Chytridiales</taxon>
        <taxon>Chytriomycetaceae</taxon>
        <taxon>Chytriomyces</taxon>
    </lineage>
</organism>
<accession>A0A507EVB8</accession>
<dbReference type="EMBL" id="QEAP01000379">
    <property type="protein sequence ID" value="TPX67824.1"/>
    <property type="molecule type" value="Genomic_DNA"/>
</dbReference>
<feature type="compositionally biased region" description="Acidic residues" evidence="1">
    <location>
        <begin position="575"/>
        <end position="592"/>
    </location>
</feature>
<dbReference type="InterPro" id="IPR002882">
    <property type="entry name" value="CofD"/>
</dbReference>
<dbReference type="OrthoDB" id="10267139at2759"/>
<name>A0A507EVB8_9FUNG</name>
<gene>
    <name evidence="2" type="ORF">CcCBS67573_g07377</name>
</gene>
<comment type="caution">
    <text evidence="2">The sequence shown here is derived from an EMBL/GenBank/DDBJ whole genome shotgun (WGS) entry which is preliminary data.</text>
</comment>
<dbReference type="STRING" id="246404.A0A507EVB8"/>
<dbReference type="Pfam" id="PF01933">
    <property type="entry name" value="CofD"/>
    <property type="match status" value="1"/>
</dbReference>
<evidence type="ECO:0000256" key="1">
    <source>
        <dbReference type="SAM" id="MobiDB-lite"/>
    </source>
</evidence>
<dbReference type="SUPFAM" id="SSF142338">
    <property type="entry name" value="CofD-like"/>
    <property type="match status" value="1"/>
</dbReference>
<proteinExistence type="predicted"/>
<dbReference type="PANTHER" id="PTHR31240">
    <property type="entry name" value="MATERNAL EFFECT EMBRYO ARREST 18"/>
    <property type="match status" value="1"/>
</dbReference>
<reference evidence="2 3" key="1">
    <citation type="journal article" date="2019" name="Sci. Rep.">
        <title>Comparative genomics of chytrid fungi reveal insights into the obligate biotrophic and pathogenic lifestyle of Synchytrium endobioticum.</title>
        <authorList>
            <person name="van de Vossenberg B.T.L.H."/>
            <person name="Warris S."/>
            <person name="Nguyen H.D.T."/>
            <person name="van Gent-Pelzer M.P.E."/>
            <person name="Joly D.L."/>
            <person name="van de Geest H.C."/>
            <person name="Bonants P.J.M."/>
            <person name="Smith D.S."/>
            <person name="Levesque C.A."/>
            <person name="van der Lee T.A.J."/>
        </authorList>
    </citation>
    <scope>NUCLEOTIDE SEQUENCE [LARGE SCALE GENOMIC DNA]</scope>
    <source>
        <strain evidence="2 3">CBS 675.73</strain>
    </source>
</reference>
<dbReference type="InterPro" id="IPR038136">
    <property type="entry name" value="CofD-like_dom_sf"/>
</dbReference>
<protein>
    <submittedName>
        <fullName evidence="2">Uncharacterized protein</fullName>
    </submittedName>
</protein>